<accession>A0A1Y2HAK3</accession>
<dbReference type="Proteomes" id="UP000193411">
    <property type="component" value="Unassembled WGS sequence"/>
</dbReference>
<dbReference type="AlphaFoldDB" id="A0A1Y2HAK3"/>
<reference evidence="2 3" key="1">
    <citation type="submission" date="2016-07" db="EMBL/GenBank/DDBJ databases">
        <title>Pervasive Adenine N6-methylation of Active Genes in Fungi.</title>
        <authorList>
            <consortium name="DOE Joint Genome Institute"/>
            <person name="Mondo S.J."/>
            <person name="Dannebaum R.O."/>
            <person name="Kuo R.C."/>
            <person name="Labutti K."/>
            <person name="Haridas S."/>
            <person name="Kuo A."/>
            <person name="Salamov A."/>
            <person name="Ahrendt S.R."/>
            <person name="Lipzen A."/>
            <person name="Sullivan W."/>
            <person name="Andreopoulos W.B."/>
            <person name="Clum A."/>
            <person name="Lindquist E."/>
            <person name="Daum C."/>
            <person name="Ramamoorthy G.K."/>
            <person name="Gryganskyi A."/>
            <person name="Culley D."/>
            <person name="Magnuson J.K."/>
            <person name="James T.Y."/>
            <person name="O'Malley M.A."/>
            <person name="Stajich J.E."/>
            <person name="Spatafora J.W."/>
            <person name="Visel A."/>
            <person name="Grigoriev I.V."/>
        </authorList>
    </citation>
    <scope>NUCLEOTIDE SEQUENCE [LARGE SCALE GENOMIC DNA]</scope>
    <source>
        <strain evidence="2 3">PL171</strain>
    </source>
</reference>
<name>A0A1Y2HAK3_9FUNG</name>
<proteinExistence type="predicted"/>
<organism evidence="2 3">
    <name type="scientific">Catenaria anguillulae PL171</name>
    <dbReference type="NCBI Taxonomy" id="765915"/>
    <lineage>
        <taxon>Eukaryota</taxon>
        <taxon>Fungi</taxon>
        <taxon>Fungi incertae sedis</taxon>
        <taxon>Blastocladiomycota</taxon>
        <taxon>Blastocladiomycetes</taxon>
        <taxon>Blastocladiales</taxon>
        <taxon>Catenariaceae</taxon>
        <taxon>Catenaria</taxon>
    </lineage>
</organism>
<keyword evidence="1" id="KW-0472">Membrane</keyword>
<sequence length="57" mass="6134">MCSGLLGSAQQAWSMSLIMELHTDGIATHGHLLWVWVCLTASVGTFTCVLPFAALRT</sequence>
<keyword evidence="1" id="KW-0812">Transmembrane</keyword>
<dbReference type="EMBL" id="MCFL01000057">
    <property type="protein sequence ID" value="ORZ31620.1"/>
    <property type="molecule type" value="Genomic_DNA"/>
</dbReference>
<keyword evidence="1" id="KW-1133">Transmembrane helix</keyword>
<evidence type="ECO:0000313" key="2">
    <source>
        <dbReference type="EMBL" id="ORZ31620.1"/>
    </source>
</evidence>
<protein>
    <submittedName>
        <fullName evidence="2">Uncharacterized protein</fullName>
    </submittedName>
</protein>
<keyword evidence="3" id="KW-1185">Reference proteome</keyword>
<comment type="caution">
    <text evidence="2">The sequence shown here is derived from an EMBL/GenBank/DDBJ whole genome shotgun (WGS) entry which is preliminary data.</text>
</comment>
<evidence type="ECO:0000256" key="1">
    <source>
        <dbReference type="SAM" id="Phobius"/>
    </source>
</evidence>
<feature type="transmembrane region" description="Helical" evidence="1">
    <location>
        <begin position="33"/>
        <end position="55"/>
    </location>
</feature>
<evidence type="ECO:0000313" key="3">
    <source>
        <dbReference type="Proteomes" id="UP000193411"/>
    </source>
</evidence>
<gene>
    <name evidence="2" type="ORF">BCR44DRAFT_167365</name>
</gene>